<reference evidence="1 2" key="1">
    <citation type="submission" date="2019-03" db="EMBL/GenBank/DDBJ databases">
        <title>Genomic Encyclopedia of Type Strains, Phase IV (KMG-IV): sequencing the most valuable type-strain genomes for metagenomic binning, comparative biology and taxonomic classification.</title>
        <authorList>
            <person name="Goeker M."/>
        </authorList>
    </citation>
    <scope>NUCLEOTIDE SEQUENCE [LARGE SCALE GENOMIC DNA]</scope>
    <source>
        <strain evidence="1 2">DSM 18401</strain>
    </source>
</reference>
<comment type="caution">
    <text evidence="1">The sequence shown here is derived from an EMBL/GenBank/DDBJ whole genome shotgun (WGS) entry which is preliminary data.</text>
</comment>
<accession>A0A4R2CT61</accession>
<evidence type="ECO:0000313" key="1">
    <source>
        <dbReference type="EMBL" id="TCN43412.1"/>
    </source>
</evidence>
<gene>
    <name evidence="1" type="ORF">EV665_1108</name>
</gene>
<dbReference type="AlphaFoldDB" id="A0A4R2CT61"/>
<sequence>MVEIFSKQDGPRREDAHVKRLIEQNRGVITQLADQLSNGRYSASKKPKQVPQAEGLIIHIGSGPKPAPEPEPRIRVTANGRVIAVDVGSGRQLQFFGEIRENRGVRIFRLATAANGFIAPLDGEVTEALADIDGVLLGTAYTDGDLALDIGTRLEIPPEIQGAYG</sequence>
<dbReference type="EMBL" id="SLVX01000010">
    <property type="protein sequence ID" value="TCN43412.1"/>
    <property type="molecule type" value="Genomic_DNA"/>
</dbReference>
<organism evidence="1 2">
    <name type="scientific">Shinella granuli</name>
    <dbReference type="NCBI Taxonomy" id="323621"/>
    <lineage>
        <taxon>Bacteria</taxon>
        <taxon>Pseudomonadati</taxon>
        <taxon>Pseudomonadota</taxon>
        <taxon>Alphaproteobacteria</taxon>
        <taxon>Hyphomicrobiales</taxon>
        <taxon>Rhizobiaceae</taxon>
        <taxon>Shinella</taxon>
    </lineage>
</organism>
<proteinExistence type="predicted"/>
<dbReference type="RefSeq" id="WP_133034969.1">
    <property type="nucleotide sequence ID" value="NZ_BAABEI010000007.1"/>
</dbReference>
<evidence type="ECO:0000313" key="2">
    <source>
        <dbReference type="Proteomes" id="UP000295351"/>
    </source>
</evidence>
<name>A0A4R2CT61_SHIGR</name>
<protein>
    <submittedName>
        <fullName evidence="1">Uncharacterized protein</fullName>
    </submittedName>
</protein>
<keyword evidence="2" id="KW-1185">Reference proteome</keyword>
<dbReference type="Proteomes" id="UP000295351">
    <property type="component" value="Unassembled WGS sequence"/>
</dbReference>